<reference evidence="2 3" key="1">
    <citation type="journal article" date="2010" name="Nat. Biotechnol.">
        <title>Genome sequence of the model mushroom Schizophyllum commune.</title>
        <authorList>
            <person name="Ohm R.A."/>
            <person name="de Jong J.F."/>
            <person name="Lugones L.G."/>
            <person name="Aerts A."/>
            <person name="Kothe E."/>
            <person name="Stajich J.E."/>
            <person name="de Vries R.P."/>
            <person name="Record E."/>
            <person name="Levasseur A."/>
            <person name="Baker S.E."/>
            <person name="Bartholomew K.A."/>
            <person name="Coutinho P.M."/>
            <person name="Erdmann S."/>
            <person name="Fowler T.J."/>
            <person name="Gathman A.C."/>
            <person name="Lombard V."/>
            <person name="Henrissat B."/>
            <person name="Knabe N."/>
            <person name="Kuees U."/>
            <person name="Lilly W.W."/>
            <person name="Lindquist E."/>
            <person name="Lucas S."/>
            <person name="Magnuson J.K."/>
            <person name="Piumi F."/>
            <person name="Raudaskoski M."/>
            <person name="Salamov A."/>
            <person name="Schmutz J."/>
            <person name="Schwarze F.W.M.R."/>
            <person name="vanKuyk P.A."/>
            <person name="Horton J.S."/>
            <person name="Grigoriev I.V."/>
            <person name="Woesten H.A.B."/>
        </authorList>
    </citation>
    <scope>NUCLEOTIDE SEQUENCE [LARGE SCALE GENOMIC DNA]</scope>
    <source>
        <strain evidence="3">H4-8 / FGSC 9210</strain>
    </source>
</reference>
<sequence>MRRHAEHRASGTRTINVTTRDFGSETGTSGPSSPLSRVAHKGTGGNQAGLALRSLERPPTWDELIKDHEEWRCICSVDQYLQEPGEHEGELSTRNPEERPYFVRAHECWYPHSVRNIDIVRRLLDRCHAYFPPFHNLAEANPVWIEGWTGLTVFLDAGLKDRLEFYGLPRELRECGEVNCRELKKISSAPTPEEMRNKEERELLAARLLDVHATQLDEKDMRSRFTLAPFFAQERLASGCREPTLPLSARIKPPLAARLSSPVPRTAPPQQPLAKRIGPLVEQAPPADAMEWEAADGSAWSGSGVSVADPSRDTEATAANPPAQRGRGREAARTRGHRASSTYAPLGPSARRRSASPPRAGSSARGAPSVSSSSSAAFAAPARPIEPGKDGLIALPNPADRLVKIARFDSAEWRAGLRQLEYELEAIRVKTSPEACLPEIRRKFESLHWSPTLMRYGYVKVKMHCDQVRLWAWGADKRVHYYNHDVLCRLLATGRPMRFCLPESMLPRIAPPEARGVKNTDHEVLPLTMTREMTLKKLSKLYKSGLGSLANRAHAGAFAGLGGAASFVVRRFMWDEVADRIGAGPSRETTISHGGKRGQVSDGTTVYYDFGDDCERTFIEGKVLYPADNERNAGVRHYFPPYQIYFAETRETHGEWSEWDEDYCQNIADAIENGTAEPKTEAEWRKILGRDRMRALEHKQMAHVFLNRLTGKEARVWARHLAEIHRLEVGEYRRINTLLDSLEPRFLLKA</sequence>
<feature type="region of interest" description="Disordered" evidence="1">
    <location>
        <begin position="1"/>
        <end position="51"/>
    </location>
</feature>
<feature type="compositionally biased region" description="Low complexity" evidence="1">
    <location>
        <begin position="295"/>
        <end position="309"/>
    </location>
</feature>
<feature type="region of interest" description="Disordered" evidence="1">
    <location>
        <begin position="256"/>
        <end position="277"/>
    </location>
</feature>
<gene>
    <name evidence="2" type="ORF">SCHCODRAFT_237954</name>
</gene>
<dbReference type="AlphaFoldDB" id="D8QI00"/>
<dbReference type="Proteomes" id="UP000007431">
    <property type="component" value="Unassembled WGS sequence"/>
</dbReference>
<name>D8QI00_SCHCM</name>
<organism evidence="3">
    <name type="scientific">Schizophyllum commune (strain H4-8 / FGSC 9210)</name>
    <name type="common">Split gill fungus</name>
    <dbReference type="NCBI Taxonomy" id="578458"/>
    <lineage>
        <taxon>Eukaryota</taxon>
        <taxon>Fungi</taxon>
        <taxon>Dikarya</taxon>
        <taxon>Basidiomycota</taxon>
        <taxon>Agaricomycotina</taxon>
        <taxon>Agaricomycetes</taxon>
        <taxon>Agaricomycetidae</taxon>
        <taxon>Agaricales</taxon>
        <taxon>Schizophyllaceae</taxon>
        <taxon>Schizophyllum</taxon>
    </lineage>
</organism>
<feature type="region of interest" description="Disordered" evidence="1">
    <location>
        <begin position="292"/>
        <end position="379"/>
    </location>
</feature>
<feature type="compositionally biased region" description="Low complexity" evidence="1">
    <location>
        <begin position="344"/>
        <end position="379"/>
    </location>
</feature>
<evidence type="ECO:0000313" key="3">
    <source>
        <dbReference type="Proteomes" id="UP000007431"/>
    </source>
</evidence>
<feature type="compositionally biased region" description="Polar residues" evidence="1">
    <location>
        <begin position="11"/>
        <end position="21"/>
    </location>
</feature>
<proteinExistence type="predicted"/>
<dbReference type="HOGENOM" id="CLU_370942_0_0_1"/>
<dbReference type="GeneID" id="9591691"/>
<dbReference type="InParanoid" id="D8QI00"/>
<dbReference type="VEuPathDB" id="FungiDB:SCHCODRAFT_02729032"/>
<accession>D8QI00</accession>
<protein>
    <submittedName>
        <fullName evidence="2">Uncharacterized protein</fullName>
    </submittedName>
</protein>
<evidence type="ECO:0000313" key="2">
    <source>
        <dbReference type="EMBL" id="EFI92771.1"/>
    </source>
</evidence>
<evidence type="ECO:0000256" key="1">
    <source>
        <dbReference type="SAM" id="MobiDB-lite"/>
    </source>
</evidence>
<dbReference type="EMBL" id="GL377312">
    <property type="protein sequence ID" value="EFI92771.1"/>
    <property type="molecule type" value="Genomic_DNA"/>
</dbReference>
<dbReference type="KEGG" id="scm:SCHCO_02729032"/>
<feature type="compositionally biased region" description="Low complexity" evidence="1">
    <location>
        <begin position="24"/>
        <end position="36"/>
    </location>
</feature>
<keyword evidence="3" id="KW-1185">Reference proteome</keyword>
<dbReference type="RefSeq" id="XP_003027674.1">
    <property type="nucleotide sequence ID" value="XM_003027628.1"/>
</dbReference>